<feature type="transmembrane region" description="Helical" evidence="6">
    <location>
        <begin position="621"/>
        <end position="643"/>
    </location>
</feature>
<dbReference type="InterPro" id="IPR022791">
    <property type="entry name" value="L-PG_synthase/AglD"/>
</dbReference>
<dbReference type="Pfam" id="PF03706">
    <property type="entry name" value="LPG_synthase_TM"/>
    <property type="match status" value="1"/>
</dbReference>
<feature type="transmembrane region" description="Helical" evidence="6">
    <location>
        <begin position="103"/>
        <end position="124"/>
    </location>
</feature>
<evidence type="ECO:0000256" key="5">
    <source>
        <dbReference type="ARBA" id="ARBA00023136"/>
    </source>
</evidence>
<dbReference type="OrthoDB" id="5242664at2"/>
<keyword evidence="5 6" id="KW-0472">Membrane</keyword>
<evidence type="ECO:0000256" key="1">
    <source>
        <dbReference type="ARBA" id="ARBA00004651"/>
    </source>
</evidence>
<feature type="transmembrane region" description="Helical" evidence="6">
    <location>
        <begin position="512"/>
        <end position="531"/>
    </location>
</feature>
<evidence type="ECO:0000313" key="8">
    <source>
        <dbReference type="Proteomes" id="UP000252530"/>
    </source>
</evidence>
<evidence type="ECO:0000313" key="7">
    <source>
        <dbReference type="EMBL" id="RBP98420.1"/>
    </source>
</evidence>
<proteinExistence type="predicted"/>
<dbReference type="PANTHER" id="PTHR39087:SF2">
    <property type="entry name" value="UPF0104 MEMBRANE PROTEIN MJ1595"/>
    <property type="match status" value="1"/>
</dbReference>
<evidence type="ECO:0000256" key="6">
    <source>
        <dbReference type="SAM" id="Phobius"/>
    </source>
</evidence>
<feature type="transmembrane region" description="Helical" evidence="6">
    <location>
        <begin position="705"/>
        <end position="728"/>
    </location>
</feature>
<comment type="subcellular location">
    <subcellularLocation>
        <location evidence="1">Cell membrane</location>
        <topology evidence="1">Multi-pass membrane protein</topology>
    </subcellularLocation>
</comment>
<keyword evidence="8" id="KW-1185">Reference proteome</keyword>
<protein>
    <submittedName>
        <fullName evidence="7">TIGR00374 family protein</fullName>
    </submittedName>
</protein>
<dbReference type="AlphaFoldDB" id="A0A366K9J6"/>
<keyword evidence="3 6" id="KW-0812">Transmembrane</keyword>
<dbReference type="Proteomes" id="UP000252530">
    <property type="component" value="Unassembled WGS sequence"/>
</dbReference>
<dbReference type="NCBIfam" id="TIGR00374">
    <property type="entry name" value="flippase-like domain"/>
    <property type="match status" value="1"/>
</dbReference>
<accession>A0A366K9J6</accession>
<keyword evidence="4 6" id="KW-1133">Transmembrane helix</keyword>
<name>A0A366K9J6_9BIFI</name>
<evidence type="ECO:0000256" key="3">
    <source>
        <dbReference type="ARBA" id="ARBA00022692"/>
    </source>
</evidence>
<reference evidence="7 8" key="1">
    <citation type="submission" date="2017-10" db="EMBL/GenBank/DDBJ databases">
        <title>Bifidobacterium xylocopum sp. nov. and Bifidobacterium aemilianum sp. nov., from the carpenter bee (Xylocopa violacea) digestive tract.</title>
        <authorList>
            <person name="Alberoni D."/>
            <person name="Baffoni L."/>
            <person name="Di Gioia D."/>
            <person name="Gaggia F."/>
            <person name="Biavati B."/>
        </authorList>
    </citation>
    <scope>NUCLEOTIDE SEQUENCE [LARGE SCALE GENOMIC DNA]</scope>
    <source>
        <strain evidence="7 8">XV10</strain>
    </source>
</reference>
<gene>
    <name evidence="7" type="ORF">CRD60_00695</name>
</gene>
<feature type="transmembrane region" description="Helical" evidence="6">
    <location>
        <begin position="173"/>
        <end position="190"/>
    </location>
</feature>
<feature type="transmembrane region" description="Helical" evidence="6">
    <location>
        <begin position="655"/>
        <end position="676"/>
    </location>
</feature>
<evidence type="ECO:0000256" key="2">
    <source>
        <dbReference type="ARBA" id="ARBA00022475"/>
    </source>
</evidence>
<evidence type="ECO:0000256" key="4">
    <source>
        <dbReference type="ARBA" id="ARBA00022989"/>
    </source>
</evidence>
<dbReference type="GO" id="GO:0005886">
    <property type="term" value="C:plasma membrane"/>
    <property type="evidence" value="ECO:0007669"/>
    <property type="project" value="UniProtKB-SubCell"/>
</dbReference>
<feature type="transmembrane region" description="Helical" evidence="6">
    <location>
        <begin position="77"/>
        <end position="96"/>
    </location>
</feature>
<feature type="transmembrane region" description="Helical" evidence="6">
    <location>
        <begin position="29"/>
        <end position="49"/>
    </location>
</feature>
<dbReference type="EMBL" id="PDCG01000001">
    <property type="protein sequence ID" value="RBP98420.1"/>
    <property type="molecule type" value="Genomic_DNA"/>
</dbReference>
<feature type="transmembrane region" description="Helical" evidence="6">
    <location>
        <begin position="740"/>
        <end position="759"/>
    </location>
</feature>
<keyword evidence="2" id="KW-1003">Cell membrane</keyword>
<sequence length="812" mass="87119">MSESMSAQGADQLHIEDRPPRRTRDFGDLIHAVLAVIAALAVIIVALYLRGITSGVESDAHSAGQALNWIMDLPASMLQQLATIIIVVSVLLHLLINREWLQSAATVIALFGGYLAIWSLSTLLTQLGNPALLSSMASFTSNQGPTLLPDIYAGVGAFLTVAGPRRTHSTVKWGWNILYGVAVILVVMSWHSVTGVCVSFAVGRVVGMVIRFVIGTRNQGSWGRQIMLALDSIGLDLVSLERRTFEQTESKVLQADPDDDLIENSRTYDALDSDGHRYIVSVLDNQTHMAGYLNQLWQWVRLSGVSMRRDRSASMANHHHLAMLLGLANAGLATPNAYGVADSDESSILVFRAEAAPLACNLDTLSDRDAKAFMTYLGTAHARGYTHRRITPDTLVHLPSGQAIIGGWQNGDCASGSANMALDKVQLLVLCASLIGLDRTLPLAQEAWGLHQLLDLAPFVQRAAVPSATRALPAWDKRVLADIRERLKAMAPEEADQSTENVALSRFSLRSFLVLALGIIAAAVIFTQLRPDEVIAALKQAKASSALVCVLFGFLAWVGSAIALGAFLPHDKRHPLPLYCTQAASGFTAVSMPAGVGPAFVNLQYLRKNGFTTTAATAITSAAWAIQSLMTIILIFVIGIFTGRNSLSGMIPTNTLVIVIGAVVLLLSASMAIAPLRRLITDKYLPMLKAYGRQLLDVLSQPKQLGMGVLGAFILNVATGLGFWAALLAFGYQTNPVETIFIFLLANTLGSAVPTPGGLGAVEAALTFAFSSVGVPAAVALSATLLYRVSFYWLRIPVGAMAMKWLGRHKLI</sequence>
<organism evidence="7 8">
    <name type="scientific">Bifidobacterium aemilianum</name>
    <dbReference type="NCBI Taxonomy" id="2493120"/>
    <lineage>
        <taxon>Bacteria</taxon>
        <taxon>Bacillati</taxon>
        <taxon>Actinomycetota</taxon>
        <taxon>Actinomycetes</taxon>
        <taxon>Bifidobacteriales</taxon>
        <taxon>Bifidobacteriaceae</taxon>
        <taxon>Bifidobacterium</taxon>
    </lineage>
</organism>
<feature type="transmembrane region" description="Helical" evidence="6">
    <location>
        <begin position="765"/>
        <end position="787"/>
    </location>
</feature>
<feature type="transmembrane region" description="Helical" evidence="6">
    <location>
        <begin position="144"/>
        <end position="161"/>
    </location>
</feature>
<feature type="transmembrane region" description="Helical" evidence="6">
    <location>
        <begin position="579"/>
        <end position="601"/>
    </location>
</feature>
<feature type="transmembrane region" description="Helical" evidence="6">
    <location>
        <begin position="543"/>
        <end position="567"/>
    </location>
</feature>
<dbReference type="PANTHER" id="PTHR39087">
    <property type="entry name" value="UPF0104 MEMBRANE PROTEIN MJ1595"/>
    <property type="match status" value="1"/>
</dbReference>
<comment type="caution">
    <text evidence="7">The sequence shown here is derived from an EMBL/GenBank/DDBJ whole genome shotgun (WGS) entry which is preliminary data.</text>
</comment>